<dbReference type="NCBIfam" id="TIGR00706">
    <property type="entry name" value="SppA_dom"/>
    <property type="match status" value="1"/>
</dbReference>
<evidence type="ECO:0000256" key="4">
    <source>
        <dbReference type="ARBA" id="ARBA00022825"/>
    </source>
</evidence>
<evidence type="ECO:0000256" key="3">
    <source>
        <dbReference type="ARBA" id="ARBA00022801"/>
    </source>
</evidence>
<dbReference type="STRING" id="157687.HMPREF3180_02072"/>
<dbReference type="Pfam" id="PF01343">
    <property type="entry name" value="Peptidase_S49"/>
    <property type="match status" value="2"/>
</dbReference>
<evidence type="ECO:0000256" key="1">
    <source>
        <dbReference type="ARBA" id="ARBA00008683"/>
    </source>
</evidence>
<keyword evidence="6" id="KW-0472">Membrane</keyword>
<evidence type="ECO:0000259" key="7">
    <source>
        <dbReference type="Pfam" id="PF01343"/>
    </source>
</evidence>
<feature type="domain" description="Peptidase S49" evidence="7">
    <location>
        <begin position="121"/>
        <end position="263"/>
    </location>
</feature>
<dbReference type="Gene3D" id="3.90.226.10">
    <property type="entry name" value="2-enoyl-CoA Hydratase, Chain A, domain 1"/>
    <property type="match status" value="2"/>
</dbReference>
<dbReference type="Gene3D" id="6.20.330.10">
    <property type="match status" value="2"/>
</dbReference>
<dbReference type="GO" id="GO:0006465">
    <property type="term" value="P:signal peptide processing"/>
    <property type="evidence" value="ECO:0007669"/>
    <property type="project" value="InterPro"/>
</dbReference>
<evidence type="ECO:0000313" key="8">
    <source>
        <dbReference type="EMBL" id="KXB60120.1"/>
    </source>
</evidence>
<keyword evidence="4" id="KW-0720">Serine protease</keyword>
<comment type="similarity">
    <text evidence="1">Belongs to the peptidase S49 family.</text>
</comment>
<organism evidence="8 9">
    <name type="scientific">Leptotrichia wadei</name>
    <dbReference type="NCBI Taxonomy" id="157687"/>
    <lineage>
        <taxon>Bacteria</taxon>
        <taxon>Fusobacteriati</taxon>
        <taxon>Fusobacteriota</taxon>
        <taxon>Fusobacteriia</taxon>
        <taxon>Fusobacteriales</taxon>
        <taxon>Leptotrichiaceae</taxon>
        <taxon>Leptotrichia</taxon>
    </lineage>
</organism>
<reference evidence="9" key="1">
    <citation type="submission" date="2016-01" db="EMBL/GenBank/DDBJ databases">
        <authorList>
            <person name="Mitreva M."/>
            <person name="Pepin K.H."/>
            <person name="Mihindukulasuriya K.A."/>
            <person name="Fulton R."/>
            <person name="Fronick C."/>
            <person name="O'Laughlin M."/>
            <person name="Miner T."/>
            <person name="Herter B."/>
            <person name="Rosa B.A."/>
            <person name="Cordes M."/>
            <person name="Tomlinson C."/>
            <person name="Wollam A."/>
            <person name="Palsikar V.B."/>
            <person name="Mardis E.R."/>
            <person name="Wilson R.K."/>
        </authorList>
    </citation>
    <scope>NUCLEOTIDE SEQUENCE [LARGE SCALE GENOMIC DNA]</scope>
    <source>
        <strain evidence="9">KA00185</strain>
    </source>
</reference>
<feature type="transmembrane region" description="Helical" evidence="6">
    <location>
        <begin position="381"/>
        <end position="398"/>
    </location>
</feature>
<keyword evidence="6" id="KW-1133">Transmembrane helix</keyword>
<evidence type="ECO:0000256" key="5">
    <source>
        <dbReference type="PIRSR" id="PIRSR001217-1"/>
    </source>
</evidence>
<name>A0A133ZXI8_9FUSO</name>
<feature type="domain" description="Peptidase S49" evidence="7">
    <location>
        <begin position="353"/>
        <end position="503"/>
    </location>
</feature>
<comment type="caution">
    <text evidence="8">The sequence shown here is derived from an EMBL/GenBank/DDBJ whole genome shotgun (WGS) entry which is preliminary data.</text>
</comment>
<dbReference type="PIRSF" id="PIRSF001217">
    <property type="entry name" value="Protease_4_SppA"/>
    <property type="match status" value="1"/>
</dbReference>
<dbReference type="PANTHER" id="PTHR33209">
    <property type="entry name" value="PROTEASE 4"/>
    <property type="match status" value="1"/>
</dbReference>
<dbReference type="InterPro" id="IPR029045">
    <property type="entry name" value="ClpP/crotonase-like_dom_sf"/>
</dbReference>
<dbReference type="InterPro" id="IPR047272">
    <property type="entry name" value="S49_SppA_C"/>
</dbReference>
<feature type="transmembrane region" description="Helical" evidence="6">
    <location>
        <begin position="12"/>
        <end position="33"/>
    </location>
</feature>
<keyword evidence="3" id="KW-0378">Hydrolase</keyword>
<dbReference type="GO" id="GO:0016020">
    <property type="term" value="C:membrane"/>
    <property type="evidence" value="ECO:0007669"/>
    <property type="project" value="InterPro"/>
</dbReference>
<sequence>MYKKGVDMMFILKMLLEIVIMLILCVILSLIFVKKILRVKNKKKLPLKKVKTVVFDVKKLKEDVAMPALKGKEKLSYYQILQGLNNLAEDKNIKKVIIDVDKLNLTLSQLEEISKIFDKIRKNKEVVAIGTLFEESRYRQALLADKIFMFDTRQSTMIFRGYLHKEFYLKSFLEKFGVKMNVLHIGDYKVAGEKYSHNRMSEEKKESIKNIKDKVFEDFVELVKSKRGTDIENEILSGNLIFAGKKKALEYKLIDGVADYDEIGINYKEDTVSIEDYIVMSKDKKEKSKDTIAVINLEGVIDVKNPNKNITYENVCEKLEELKEIKNLKGLVLRINSPGGSALVSEKIYKKIKKLTVPIYVSMGDVCASGGYYIATTGKKLFANNFTLTGSIGVVMMYPEVAGTMKKLDINLEGFGKGAGFDMLNPFEELGNDSREKLIYNMNEVYSEFKEHVMAARGMNENELEKIAQGRVWLGSEAKNINLVDEIGTLEDCIKAMANDLKLDKYKVKIVELTQTLKETLADIKLPFVSEEIREKIEFLQGNMNQILYYENDFEL</sequence>
<evidence type="ECO:0000256" key="6">
    <source>
        <dbReference type="SAM" id="Phobius"/>
    </source>
</evidence>
<dbReference type="InterPro" id="IPR004634">
    <property type="entry name" value="Pept_S49_pIV"/>
</dbReference>
<dbReference type="Proteomes" id="UP000070483">
    <property type="component" value="Unassembled WGS sequence"/>
</dbReference>
<accession>A0A133ZXI8</accession>
<keyword evidence="9" id="KW-1185">Reference proteome</keyword>
<evidence type="ECO:0000313" key="9">
    <source>
        <dbReference type="Proteomes" id="UP000070483"/>
    </source>
</evidence>
<dbReference type="InterPro" id="IPR004635">
    <property type="entry name" value="Pept_S49_SppA"/>
</dbReference>
<proteinExistence type="inferred from homology"/>
<dbReference type="AlphaFoldDB" id="A0A133ZXI8"/>
<dbReference type="PANTHER" id="PTHR33209:SF1">
    <property type="entry name" value="PEPTIDASE S49 DOMAIN-CONTAINING PROTEIN"/>
    <property type="match status" value="1"/>
</dbReference>
<protein>
    <submittedName>
        <fullName evidence="8">Signal peptide peptidase SppA</fullName>
    </submittedName>
</protein>
<evidence type="ECO:0000256" key="2">
    <source>
        <dbReference type="ARBA" id="ARBA00022670"/>
    </source>
</evidence>
<feature type="active site" description="Proton donor/acceptor" evidence="5">
    <location>
        <position position="189"/>
    </location>
</feature>
<keyword evidence="2" id="KW-0645">Protease</keyword>
<dbReference type="EMBL" id="LSDD01000160">
    <property type="protein sequence ID" value="KXB60120.1"/>
    <property type="molecule type" value="Genomic_DNA"/>
</dbReference>
<dbReference type="SUPFAM" id="SSF52096">
    <property type="entry name" value="ClpP/crotonase"/>
    <property type="match status" value="2"/>
</dbReference>
<dbReference type="PATRIC" id="fig|157687.3.peg.2074"/>
<dbReference type="GO" id="GO:0008236">
    <property type="term" value="F:serine-type peptidase activity"/>
    <property type="evidence" value="ECO:0007669"/>
    <property type="project" value="UniProtKB-KW"/>
</dbReference>
<feature type="active site" description="Nucleophile" evidence="5">
    <location>
        <position position="369"/>
    </location>
</feature>
<dbReference type="InterPro" id="IPR002142">
    <property type="entry name" value="Peptidase_S49"/>
</dbReference>
<gene>
    <name evidence="8" type="ORF">HMPREF3180_02072</name>
</gene>
<dbReference type="CDD" id="cd07023">
    <property type="entry name" value="S49_Sppa_N_C"/>
    <property type="match status" value="1"/>
</dbReference>
<keyword evidence="6" id="KW-0812">Transmembrane</keyword>